<dbReference type="GO" id="GO:0015421">
    <property type="term" value="F:ABC-type oligopeptide transporter activity"/>
    <property type="evidence" value="ECO:0007669"/>
    <property type="project" value="TreeGrafter"/>
</dbReference>
<dbReference type="AlphaFoldDB" id="A0AA96RLC6"/>
<evidence type="ECO:0000256" key="4">
    <source>
        <dbReference type="ARBA" id="ARBA00022692"/>
    </source>
</evidence>
<sequence>MRYIKWLWPLIRIKKWWLLLGLALMAVETLAAYAGISIQQRLIDDVLIRGFYSKLPFYLLLMGVFLLSTPGLFTLIAMICHSAGYQLRVILAGKIMAHYYRLPAHVFLKERMSRFVDYLEKDIYDVCESVSYLIPRGLQQLFGVICLMALIGWINPILLLFSVVFGLFYVGLGRYFSLRVQGAGREVRERNTELLIHLEEGVSATREVVAFHRMDWEHRRYTQLFGRYFDAVLREGKLANRQIFLSDPLKWCGNLLLLFYGGYLVIQGGLSAGEFVVLYQFNSRLVDGFQQVFSSYMMFARSKAGVDRLRTITDEEVEQDGTMKITGAISSLVFENVNFTYPKQTSPVLQQFDICIPIGCKVAFVGLSGGGKSTVSKLLMRLYEPDSGRIAVNGMDLRELSRRMWSGRIAITFQEPYMFPDTIRNNLIFGRQGISEEQMIGVCRRMQIHEMIAGLPNGYDTVLGERGVTISGGERQRLALARAVLGDPEILILDEATSALDLETERLVQMNLDELRVGRTTIIIAHRLSTIQNADMIFVMQDGRLAESGNHETLLAYGHLYRDLVHSSFESKVS</sequence>
<dbReference type="KEGG" id="proo:MJB10_03820"/>
<dbReference type="FunFam" id="3.40.50.300:FF:000221">
    <property type="entry name" value="Multidrug ABC transporter ATP-binding protein"/>
    <property type="match status" value="1"/>
</dbReference>
<feature type="domain" description="ABC transporter" evidence="10">
    <location>
        <begin position="332"/>
        <end position="567"/>
    </location>
</feature>
<keyword evidence="5" id="KW-0547">Nucleotide-binding</keyword>
<feature type="domain" description="ABC transmembrane type-1" evidence="11">
    <location>
        <begin position="19"/>
        <end position="301"/>
    </location>
</feature>
<dbReference type="RefSeq" id="WP_314801882.1">
    <property type="nucleotide sequence ID" value="NZ_CP130319.1"/>
</dbReference>
<dbReference type="PANTHER" id="PTHR43394:SF1">
    <property type="entry name" value="ATP-BINDING CASSETTE SUB-FAMILY B MEMBER 10, MITOCHONDRIAL"/>
    <property type="match status" value="1"/>
</dbReference>
<evidence type="ECO:0000256" key="8">
    <source>
        <dbReference type="ARBA" id="ARBA00023136"/>
    </source>
</evidence>
<name>A0AA96RLC6_9BACL</name>
<dbReference type="InterPro" id="IPR003439">
    <property type="entry name" value="ABC_transporter-like_ATP-bd"/>
</dbReference>
<keyword evidence="4 9" id="KW-0812">Transmembrane</keyword>
<dbReference type="SMART" id="SM00382">
    <property type="entry name" value="AAA"/>
    <property type="match status" value="1"/>
</dbReference>
<evidence type="ECO:0000259" key="10">
    <source>
        <dbReference type="PROSITE" id="PS50893"/>
    </source>
</evidence>
<dbReference type="GO" id="GO:0016887">
    <property type="term" value="F:ATP hydrolysis activity"/>
    <property type="evidence" value="ECO:0007669"/>
    <property type="project" value="InterPro"/>
</dbReference>
<evidence type="ECO:0000256" key="9">
    <source>
        <dbReference type="SAM" id="Phobius"/>
    </source>
</evidence>
<dbReference type="Gene3D" id="3.40.50.300">
    <property type="entry name" value="P-loop containing nucleotide triphosphate hydrolases"/>
    <property type="match status" value="1"/>
</dbReference>
<dbReference type="InterPro" id="IPR017871">
    <property type="entry name" value="ABC_transporter-like_CS"/>
</dbReference>
<evidence type="ECO:0000256" key="3">
    <source>
        <dbReference type="ARBA" id="ARBA00022475"/>
    </source>
</evidence>
<dbReference type="SUPFAM" id="SSF52540">
    <property type="entry name" value="P-loop containing nucleoside triphosphate hydrolases"/>
    <property type="match status" value="1"/>
</dbReference>
<gene>
    <name evidence="12" type="ORF">MJB10_03820</name>
</gene>
<evidence type="ECO:0000256" key="5">
    <source>
        <dbReference type="ARBA" id="ARBA00022741"/>
    </source>
</evidence>
<proteinExistence type="predicted"/>
<organism evidence="12 13">
    <name type="scientific">Paenibacillus roseopurpureus</name>
    <dbReference type="NCBI Taxonomy" id="2918901"/>
    <lineage>
        <taxon>Bacteria</taxon>
        <taxon>Bacillati</taxon>
        <taxon>Bacillota</taxon>
        <taxon>Bacilli</taxon>
        <taxon>Bacillales</taxon>
        <taxon>Paenibacillaceae</taxon>
        <taxon>Paenibacillus</taxon>
    </lineage>
</organism>
<dbReference type="InterPro" id="IPR036640">
    <property type="entry name" value="ABC1_TM_sf"/>
</dbReference>
<evidence type="ECO:0000313" key="13">
    <source>
        <dbReference type="Proteomes" id="UP001304650"/>
    </source>
</evidence>
<dbReference type="CDD" id="cd07346">
    <property type="entry name" value="ABC_6TM_exporters"/>
    <property type="match status" value="1"/>
</dbReference>
<dbReference type="InterPro" id="IPR003593">
    <property type="entry name" value="AAA+_ATPase"/>
</dbReference>
<dbReference type="PROSITE" id="PS50893">
    <property type="entry name" value="ABC_TRANSPORTER_2"/>
    <property type="match status" value="1"/>
</dbReference>
<accession>A0AA96RLC6</accession>
<dbReference type="GO" id="GO:0005524">
    <property type="term" value="F:ATP binding"/>
    <property type="evidence" value="ECO:0007669"/>
    <property type="project" value="UniProtKB-KW"/>
</dbReference>
<dbReference type="Pfam" id="PF00005">
    <property type="entry name" value="ABC_tran"/>
    <property type="match status" value="1"/>
</dbReference>
<feature type="transmembrane region" description="Helical" evidence="9">
    <location>
        <begin position="141"/>
        <end position="170"/>
    </location>
</feature>
<keyword evidence="6 12" id="KW-0067">ATP-binding</keyword>
<reference evidence="12" key="1">
    <citation type="submission" date="2022-02" db="EMBL/GenBank/DDBJ databases">
        <title>Paenibacillus sp. MBLB1832 Whole Genome Shotgun Sequencing.</title>
        <authorList>
            <person name="Hwang C.Y."/>
            <person name="Cho E.-S."/>
            <person name="Seo M.-J."/>
        </authorList>
    </citation>
    <scope>NUCLEOTIDE SEQUENCE</scope>
    <source>
        <strain evidence="12">MBLB1832</strain>
    </source>
</reference>
<keyword evidence="3" id="KW-1003">Cell membrane</keyword>
<keyword evidence="13" id="KW-1185">Reference proteome</keyword>
<dbReference type="PANTHER" id="PTHR43394">
    <property type="entry name" value="ATP-DEPENDENT PERMEASE MDL1, MITOCHONDRIAL"/>
    <property type="match status" value="1"/>
</dbReference>
<dbReference type="SUPFAM" id="SSF90123">
    <property type="entry name" value="ABC transporter transmembrane region"/>
    <property type="match status" value="1"/>
</dbReference>
<dbReference type="Pfam" id="PF00664">
    <property type="entry name" value="ABC_membrane"/>
    <property type="match status" value="1"/>
</dbReference>
<protein>
    <submittedName>
        <fullName evidence="12">ABC transporter ATP-binding protein</fullName>
    </submittedName>
</protein>
<feature type="transmembrane region" description="Helical" evidence="9">
    <location>
        <begin position="55"/>
        <end position="80"/>
    </location>
</feature>
<comment type="subcellular location">
    <subcellularLocation>
        <location evidence="1">Cell membrane</location>
        <topology evidence="1">Multi-pass membrane protein</topology>
    </subcellularLocation>
</comment>
<dbReference type="InterPro" id="IPR011527">
    <property type="entry name" value="ABC1_TM_dom"/>
</dbReference>
<evidence type="ECO:0000256" key="7">
    <source>
        <dbReference type="ARBA" id="ARBA00022989"/>
    </source>
</evidence>
<dbReference type="PROSITE" id="PS00211">
    <property type="entry name" value="ABC_TRANSPORTER_1"/>
    <property type="match status" value="1"/>
</dbReference>
<dbReference type="EMBL" id="CP130319">
    <property type="protein sequence ID" value="WNR45274.1"/>
    <property type="molecule type" value="Genomic_DNA"/>
</dbReference>
<dbReference type="InterPro" id="IPR027417">
    <property type="entry name" value="P-loop_NTPase"/>
</dbReference>
<keyword evidence="2" id="KW-0813">Transport</keyword>
<evidence type="ECO:0000256" key="1">
    <source>
        <dbReference type="ARBA" id="ARBA00004651"/>
    </source>
</evidence>
<evidence type="ECO:0000256" key="2">
    <source>
        <dbReference type="ARBA" id="ARBA00022448"/>
    </source>
</evidence>
<evidence type="ECO:0000259" key="11">
    <source>
        <dbReference type="PROSITE" id="PS50929"/>
    </source>
</evidence>
<dbReference type="PROSITE" id="PS50929">
    <property type="entry name" value="ABC_TM1F"/>
    <property type="match status" value="1"/>
</dbReference>
<dbReference type="Gene3D" id="1.20.1560.10">
    <property type="entry name" value="ABC transporter type 1, transmembrane domain"/>
    <property type="match status" value="1"/>
</dbReference>
<dbReference type="Proteomes" id="UP001304650">
    <property type="component" value="Chromosome"/>
</dbReference>
<keyword evidence="7 9" id="KW-1133">Transmembrane helix</keyword>
<dbReference type="InterPro" id="IPR039421">
    <property type="entry name" value="Type_1_exporter"/>
</dbReference>
<evidence type="ECO:0000313" key="12">
    <source>
        <dbReference type="EMBL" id="WNR45274.1"/>
    </source>
</evidence>
<dbReference type="GO" id="GO:0005886">
    <property type="term" value="C:plasma membrane"/>
    <property type="evidence" value="ECO:0007669"/>
    <property type="project" value="UniProtKB-SubCell"/>
</dbReference>
<evidence type="ECO:0000256" key="6">
    <source>
        <dbReference type="ARBA" id="ARBA00022840"/>
    </source>
</evidence>
<keyword evidence="8 9" id="KW-0472">Membrane</keyword>